<name>A0A419AS95_PECCA</name>
<feature type="compositionally biased region" description="Basic and acidic residues" evidence="1">
    <location>
        <begin position="294"/>
        <end position="310"/>
    </location>
</feature>
<evidence type="ECO:0000313" key="4">
    <source>
        <dbReference type="Proteomes" id="UP000283655"/>
    </source>
</evidence>
<feature type="region of interest" description="Disordered" evidence="1">
    <location>
        <begin position="283"/>
        <end position="319"/>
    </location>
</feature>
<evidence type="ECO:0000256" key="1">
    <source>
        <dbReference type="SAM" id="MobiDB-lite"/>
    </source>
</evidence>
<dbReference type="EMBL" id="QZDH01000053">
    <property type="protein sequence ID" value="RJL48602.1"/>
    <property type="molecule type" value="Genomic_DNA"/>
</dbReference>
<proteinExistence type="predicted"/>
<reference evidence="3 4" key="1">
    <citation type="submission" date="2018-09" db="EMBL/GenBank/DDBJ databases">
        <title>Phylogenetic diversity of Pectobacterium and Dickeya strains causing blackleg disease of potato in Morocco.</title>
        <authorList>
            <person name="Oulghazi S."/>
            <person name="Moumni M."/>
            <person name="Faure D."/>
        </authorList>
    </citation>
    <scope>NUCLEOTIDE SEQUENCE [LARGE SCALE GENOMIC DNA]</scope>
    <source>
        <strain evidence="3 4">S1.15.11.2D</strain>
    </source>
</reference>
<gene>
    <name evidence="3" type="ORF">D5071_17905</name>
</gene>
<evidence type="ECO:0000313" key="3">
    <source>
        <dbReference type="EMBL" id="RJL48602.1"/>
    </source>
</evidence>
<dbReference type="InterPro" id="IPR056746">
    <property type="entry name" value="SPAN_dom"/>
</dbReference>
<dbReference type="Pfam" id="PF02510">
    <property type="entry name" value="SPAN"/>
    <property type="match status" value="1"/>
</dbReference>
<comment type="caution">
    <text evidence="3">The sequence shown here is derived from an EMBL/GenBank/DDBJ whole genome shotgun (WGS) entry which is preliminary data.</text>
</comment>
<sequence>MVERLFETPTVKCEGSIYTDISSDKESFVEQVYKNKREDEDETLAVSADVARYIQLADSKSKVHGGGHFSTEENVRTLPHTLKNFPGVEKLLATKISGGDLRRMSILAAVNINRSEPAGTLSSIKNSDKFSTDNSSIGINKNNTGNAHVPLMQSVSSTQQVLNGKSVVGQKKSVLETTAVNVAMTTNTHLPFAELQTQRTEIAKGSETQSSLMNAMLQKTMQNAAAATDSNHGASSRSFNIDYQFQRWAGDHSVKVSIPTEARRDANIMLLPSDARAADVLSKQMVHLSGHTPELLKPEHDSEEQKRHQQQDAQDEEQE</sequence>
<dbReference type="RefSeq" id="WP_119874596.1">
    <property type="nucleotide sequence ID" value="NZ_QZDH01000053.1"/>
</dbReference>
<evidence type="ECO:0000259" key="2">
    <source>
        <dbReference type="Pfam" id="PF02510"/>
    </source>
</evidence>
<accession>A0A419AS95</accession>
<feature type="domain" description="Surface presentation of antigen" evidence="2">
    <location>
        <begin position="238"/>
        <end position="318"/>
    </location>
</feature>
<protein>
    <recommendedName>
        <fullName evidence="2">Surface presentation of antigen domain-containing protein</fullName>
    </recommendedName>
</protein>
<dbReference type="Proteomes" id="UP000283655">
    <property type="component" value="Unassembled WGS sequence"/>
</dbReference>
<organism evidence="3 4">
    <name type="scientific">Pectobacterium carotovorum</name>
    <name type="common">Erwinia carotovora</name>
    <dbReference type="NCBI Taxonomy" id="554"/>
    <lineage>
        <taxon>Bacteria</taxon>
        <taxon>Pseudomonadati</taxon>
        <taxon>Pseudomonadota</taxon>
        <taxon>Gammaproteobacteria</taxon>
        <taxon>Enterobacterales</taxon>
        <taxon>Pectobacteriaceae</taxon>
        <taxon>Pectobacterium</taxon>
    </lineage>
</organism>
<dbReference type="AlphaFoldDB" id="A0A419AS95"/>